<dbReference type="AlphaFoldDB" id="A0A420WRK0"/>
<reference evidence="1 2" key="1">
    <citation type="submission" date="2018-10" db="EMBL/GenBank/DDBJ databases">
        <title>Comparative analysis of microorganisms from saline springs in Andes Mountain Range, Colombia.</title>
        <authorList>
            <person name="Rubin E."/>
        </authorList>
    </citation>
    <scope>NUCLEOTIDE SEQUENCE [LARGE SCALE GENOMIC DNA]</scope>
    <source>
        <strain evidence="1 2">USBA 36</strain>
    </source>
</reference>
<accession>A0A420WRK0</accession>
<dbReference type="Gene3D" id="3.20.20.370">
    <property type="entry name" value="Glycoside hydrolase/deacetylase"/>
    <property type="match status" value="1"/>
</dbReference>
<comment type="caution">
    <text evidence="1">The sequence shown here is derived from an EMBL/GenBank/DDBJ whole genome shotgun (WGS) entry which is preliminary data.</text>
</comment>
<name>A0A420WRK0_9PROT</name>
<evidence type="ECO:0008006" key="3">
    <source>
        <dbReference type="Google" id="ProtNLM"/>
    </source>
</evidence>
<dbReference type="CDD" id="cd10936">
    <property type="entry name" value="CE4_DAC2"/>
    <property type="match status" value="1"/>
</dbReference>
<dbReference type="Proteomes" id="UP000277424">
    <property type="component" value="Unassembled WGS sequence"/>
</dbReference>
<dbReference type="SUPFAM" id="SSF88713">
    <property type="entry name" value="Glycoside hydrolase/deacetylase"/>
    <property type="match status" value="1"/>
</dbReference>
<dbReference type="PANTHER" id="PTHR30105:SF2">
    <property type="entry name" value="DIVERGENT POLYSACCHARIDE DEACETYLASE SUPERFAMILY"/>
    <property type="match status" value="1"/>
</dbReference>
<dbReference type="InterPro" id="IPR011330">
    <property type="entry name" value="Glyco_hydro/deAcase_b/a-brl"/>
</dbReference>
<dbReference type="EMBL" id="RBIG01000001">
    <property type="protein sequence ID" value="RKQ73462.1"/>
    <property type="molecule type" value="Genomic_DNA"/>
</dbReference>
<evidence type="ECO:0000313" key="2">
    <source>
        <dbReference type="Proteomes" id="UP000277424"/>
    </source>
</evidence>
<evidence type="ECO:0000313" key="1">
    <source>
        <dbReference type="EMBL" id="RKQ73462.1"/>
    </source>
</evidence>
<dbReference type="GO" id="GO:0005975">
    <property type="term" value="P:carbohydrate metabolic process"/>
    <property type="evidence" value="ECO:0007669"/>
    <property type="project" value="InterPro"/>
</dbReference>
<dbReference type="PANTHER" id="PTHR30105">
    <property type="entry name" value="UNCHARACTERIZED YIBQ-RELATED"/>
    <property type="match status" value="1"/>
</dbReference>
<sequence>MALAHNPALIENTPHGLLPKTGEGGLTAWRAYAHPFAPTEQRPRIAIAITGLGLSGAATEAAIQDLPSEVTLAFTPYASRLTEWIPMARAAGHEVMLALPMEPISFPQSDPGPQTLLTSLSPVENLDRMEWALGRFTGYVGVVDLEGSRFTTSEQSLMPILQALKDRGLMYLDSKRASTSLAAQVAANIDLPYSVNSRFLDDEASRIAIDRALADLERLARSSGSAVGIGHPYPVTLERLRAWLPTLAAKGLVLAPVTATVERRARG</sequence>
<dbReference type="InterPro" id="IPR006837">
    <property type="entry name" value="Divergent_DAC"/>
</dbReference>
<protein>
    <recommendedName>
        <fullName evidence="3">Divergent polysaccharide deacetylase</fullName>
    </recommendedName>
</protein>
<proteinExistence type="predicted"/>
<dbReference type="Pfam" id="PF04748">
    <property type="entry name" value="Polysacc_deac_2"/>
    <property type="match status" value="1"/>
</dbReference>
<gene>
    <name evidence="1" type="ORF">BCL74_1250</name>
</gene>
<organism evidence="1 2">
    <name type="scientific">Oceanibaculum indicum</name>
    <dbReference type="NCBI Taxonomy" id="526216"/>
    <lineage>
        <taxon>Bacteria</taxon>
        <taxon>Pseudomonadati</taxon>
        <taxon>Pseudomonadota</taxon>
        <taxon>Alphaproteobacteria</taxon>
        <taxon>Rhodospirillales</taxon>
        <taxon>Oceanibaculaceae</taxon>
        <taxon>Oceanibaculum</taxon>
    </lineage>
</organism>